<sequence>MKKILLGIGFVGLFILSGCSSAKNLVDYVDVEFTGMDTQGKAKYSVNTNDLVYDTLKIDSDTISLTDKQKNALRKLGSSYKIKLDKEENLSNGDKVKVIATVNEEKTKKIKSGEKTVEVKGLEEPKKLTNEEVTKHLVVNFNGANGQGEAKVDNTFSDKLSNVTFKIANDGHLKNGDKAKLDLSKEFKQALIYRGYVLDKDFNPTFEVKGLDEVAEKATDIANLDDIKRMIDEGIRREYKSSEKNEETWNTQYEIKEEKMMYRQFNTNTKDNESFWGNSYGSSQNGNLIKIFTVKTYSGGPEGKLQNTQTVIYGYSDIILNDKKEANVADLTEISDSKDDTYSLESVIKLYEGYGYKEVK</sequence>
<dbReference type="AlphaFoldDB" id="A0A125W6N1"/>
<evidence type="ECO:0008006" key="4">
    <source>
        <dbReference type="Google" id="ProtNLM"/>
    </source>
</evidence>
<dbReference type="PROSITE" id="PS51257">
    <property type="entry name" value="PROKAR_LIPOPROTEIN"/>
    <property type="match status" value="1"/>
</dbReference>
<evidence type="ECO:0000313" key="2">
    <source>
        <dbReference type="EMBL" id="EFM82947.1"/>
    </source>
</evidence>
<accession>A0A125W6N1</accession>
<organism evidence="2 3">
    <name type="scientific">Enterococcus faecalis TX4248</name>
    <dbReference type="NCBI Taxonomy" id="749495"/>
    <lineage>
        <taxon>Bacteria</taxon>
        <taxon>Bacillati</taxon>
        <taxon>Bacillota</taxon>
        <taxon>Bacilli</taxon>
        <taxon>Lactobacillales</taxon>
        <taxon>Enterococcaceae</taxon>
        <taxon>Enterococcus</taxon>
    </lineage>
</organism>
<feature type="chain" id="PRO_5007181574" description="DUF5105 domain-containing protein" evidence="1">
    <location>
        <begin position="23"/>
        <end position="360"/>
    </location>
</feature>
<evidence type="ECO:0000256" key="1">
    <source>
        <dbReference type="SAM" id="SignalP"/>
    </source>
</evidence>
<keyword evidence="1" id="KW-0732">Signal</keyword>
<gene>
    <name evidence="2" type="ORF">HMPREF9498_01417</name>
</gene>
<dbReference type="Proteomes" id="UP000004846">
    <property type="component" value="Unassembled WGS sequence"/>
</dbReference>
<name>A0A125W6N1_ENTFL</name>
<protein>
    <recommendedName>
        <fullName evidence="4">DUF5105 domain-containing protein</fullName>
    </recommendedName>
</protein>
<feature type="signal peptide" evidence="1">
    <location>
        <begin position="1"/>
        <end position="22"/>
    </location>
</feature>
<dbReference type="HOGENOM" id="CLU_789257_0_0_9"/>
<dbReference type="EMBL" id="AEBR01000040">
    <property type="protein sequence ID" value="EFM82947.1"/>
    <property type="molecule type" value="Genomic_DNA"/>
</dbReference>
<comment type="caution">
    <text evidence="2">The sequence shown here is derived from an EMBL/GenBank/DDBJ whole genome shotgun (WGS) entry which is preliminary data.</text>
</comment>
<evidence type="ECO:0000313" key="3">
    <source>
        <dbReference type="Proteomes" id="UP000004846"/>
    </source>
</evidence>
<dbReference type="RefSeq" id="WP_002402140.1">
    <property type="nucleotide sequence ID" value="NZ_GL454441.1"/>
</dbReference>
<proteinExistence type="predicted"/>
<reference evidence="2 3" key="1">
    <citation type="submission" date="2010-07" db="EMBL/GenBank/DDBJ databases">
        <authorList>
            <person name="Sid Ahmed O."/>
        </authorList>
    </citation>
    <scope>NUCLEOTIDE SEQUENCE [LARGE SCALE GENOMIC DNA]</scope>
    <source>
        <strain evidence="2 3">TX4248</strain>
    </source>
</reference>